<dbReference type="GO" id="GO:0043171">
    <property type="term" value="P:peptide catabolic process"/>
    <property type="evidence" value="ECO:0007669"/>
    <property type="project" value="TreeGrafter"/>
</dbReference>
<keyword evidence="16" id="KW-0482">Metalloprotease</keyword>
<dbReference type="Proteomes" id="UP000053615">
    <property type="component" value="Unassembled WGS sequence"/>
</dbReference>
<evidence type="ECO:0000256" key="5">
    <source>
        <dbReference type="ARBA" id="ARBA00010918"/>
    </source>
</evidence>
<dbReference type="Gene3D" id="3.40.630.10">
    <property type="entry name" value="Zn peptidases"/>
    <property type="match status" value="1"/>
</dbReference>
<feature type="domain" description="Peptidase M28" evidence="22">
    <location>
        <begin position="4"/>
        <end position="99"/>
    </location>
</feature>
<keyword evidence="7" id="KW-0964">Secreted</keyword>
<name>A0A091K702_COLST</name>
<dbReference type="GO" id="GO:0046872">
    <property type="term" value="F:metal ion binding"/>
    <property type="evidence" value="ECO:0007669"/>
    <property type="project" value="UniProtKB-KW"/>
</dbReference>
<evidence type="ECO:0000256" key="8">
    <source>
        <dbReference type="ARBA" id="ARBA00022645"/>
    </source>
</evidence>
<keyword evidence="11" id="KW-0732">Signal</keyword>
<evidence type="ECO:0000256" key="19">
    <source>
        <dbReference type="ARBA" id="ARBA00023228"/>
    </source>
</evidence>
<evidence type="ECO:0000313" key="23">
    <source>
        <dbReference type="EMBL" id="KFP32810.1"/>
    </source>
</evidence>
<dbReference type="GO" id="GO:0005764">
    <property type="term" value="C:lysosome"/>
    <property type="evidence" value="ECO:0007669"/>
    <property type="project" value="UniProtKB-SubCell"/>
</dbReference>
<keyword evidence="19" id="KW-0458">Lysosome</keyword>
<evidence type="ECO:0000256" key="11">
    <source>
        <dbReference type="ARBA" id="ARBA00022729"/>
    </source>
</evidence>
<evidence type="ECO:0000256" key="1">
    <source>
        <dbReference type="ARBA" id="ARBA00004240"/>
    </source>
</evidence>
<evidence type="ECO:0000256" key="15">
    <source>
        <dbReference type="ARBA" id="ARBA00023034"/>
    </source>
</evidence>
<evidence type="ECO:0000313" key="24">
    <source>
        <dbReference type="Proteomes" id="UP000053615"/>
    </source>
</evidence>
<evidence type="ECO:0000256" key="10">
    <source>
        <dbReference type="ARBA" id="ARBA00022723"/>
    </source>
</evidence>
<keyword evidence="8 23" id="KW-0121">Carboxypeptidase</keyword>
<accession>A0A091K702</accession>
<dbReference type="AlphaFoldDB" id="A0A091K702"/>
<evidence type="ECO:0000256" key="7">
    <source>
        <dbReference type="ARBA" id="ARBA00022525"/>
    </source>
</evidence>
<keyword evidence="17" id="KW-0865">Zymogen</keyword>
<keyword evidence="24" id="KW-1185">Reference proteome</keyword>
<dbReference type="GO" id="GO:0005783">
    <property type="term" value="C:endoplasmic reticulum"/>
    <property type="evidence" value="ECO:0007669"/>
    <property type="project" value="UniProtKB-SubCell"/>
</dbReference>
<dbReference type="GO" id="GO:0006590">
    <property type="term" value="P:thyroid hormone generation"/>
    <property type="evidence" value="ECO:0007669"/>
    <property type="project" value="TreeGrafter"/>
</dbReference>
<feature type="non-terminal residue" evidence="23">
    <location>
        <position position="100"/>
    </location>
</feature>
<dbReference type="GO" id="GO:0005794">
    <property type="term" value="C:Golgi apparatus"/>
    <property type="evidence" value="ECO:0007669"/>
    <property type="project" value="UniProtKB-SubCell"/>
</dbReference>
<proteinExistence type="inferred from homology"/>
<dbReference type="PANTHER" id="PTHR12053:SF3">
    <property type="entry name" value="CARBOXYPEPTIDASE Q"/>
    <property type="match status" value="1"/>
</dbReference>
<dbReference type="PANTHER" id="PTHR12053">
    <property type="entry name" value="PROTEASE FAMILY M28 PLASMA GLUTAMATE CARBOXYPEPTIDASE-RELATED"/>
    <property type="match status" value="1"/>
</dbReference>
<comment type="subunit">
    <text evidence="20">Homodimer. The monomeric form is inactive while the homodimer is active.</text>
</comment>
<evidence type="ECO:0000256" key="18">
    <source>
        <dbReference type="ARBA" id="ARBA00023180"/>
    </source>
</evidence>
<evidence type="ECO:0000256" key="20">
    <source>
        <dbReference type="ARBA" id="ARBA00025833"/>
    </source>
</evidence>
<dbReference type="GO" id="GO:0005615">
    <property type="term" value="C:extracellular space"/>
    <property type="evidence" value="ECO:0007669"/>
    <property type="project" value="TreeGrafter"/>
</dbReference>
<evidence type="ECO:0000256" key="16">
    <source>
        <dbReference type="ARBA" id="ARBA00023049"/>
    </source>
</evidence>
<dbReference type="SUPFAM" id="SSF53187">
    <property type="entry name" value="Zn-dependent exopeptidases"/>
    <property type="match status" value="1"/>
</dbReference>
<evidence type="ECO:0000256" key="21">
    <source>
        <dbReference type="ARBA" id="ARBA00033328"/>
    </source>
</evidence>
<organism evidence="23 24">
    <name type="scientific">Colius striatus</name>
    <name type="common">Speckled mousebird</name>
    <dbReference type="NCBI Taxonomy" id="57412"/>
    <lineage>
        <taxon>Eukaryota</taxon>
        <taxon>Metazoa</taxon>
        <taxon>Chordata</taxon>
        <taxon>Craniata</taxon>
        <taxon>Vertebrata</taxon>
        <taxon>Euteleostomi</taxon>
        <taxon>Archelosauria</taxon>
        <taxon>Archosauria</taxon>
        <taxon>Dinosauria</taxon>
        <taxon>Saurischia</taxon>
        <taxon>Theropoda</taxon>
        <taxon>Coelurosauria</taxon>
        <taxon>Aves</taxon>
        <taxon>Neognathae</taxon>
        <taxon>Neoaves</taxon>
        <taxon>Telluraves</taxon>
        <taxon>Coraciimorphae</taxon>
        <taxon>Coliiformes</taxon>
        <taxon>Coliidae</taxon>
        <taxon>Colius</taxon>
    </lineage>
</organism>
<dbReference type="GO" id="GO:0004180">
    <property type="term" value="F:carboxypeptidase activity"/>
    <property type="evidence" value="ECO:0007669"/>
    <property type="project" value="UniProtKB-KW"/>
</dbReference>
<evidence type="ECO:0000256" key="3">
    <source>
        <dbReference type="ARBA" id="ARBA00004555"/>
    </source>
</evidence>
<evidence type="ECO:0000256" key="17">
    <source>
        <dbReference type="ARBA" id="ARBA00023145"/>
    </source>
</evidence>
<feature type="non-terminal residue" evidence="23">
    <location>
        <position position="1"/>
    </location>
</feature>
<evidence type="ECO:0000256" key="2">
    <source>
        <dbReference type="ARBA" id="ARBA00004371"/>
    </source>
</evidence>
<dbReference type="InterPro" id="IPR039866">
    <property type="entry name" value="CPQ"/>
</dbReference>
<keyword evidence="10" id="KW-0479">Metal-binding</keyword>
<keyword evidence="13" id="KW-0256">Endoplasmic reticulum</keyword>
<dbReference type="GO" id="GO:0006508">
    <property type="term" value="P:proteolysis"/>
    <property type="evidence" value="ECO:0007669"/>
    <property type="project" value="UniProtKB-KW"/>
</dbReference>
<dbReference type="GO" id="GO:0070573">
    <property type="term" value="F:metallodipeptidase activity"/>
    <property type="evidence" value="ECO:0007669"/>
    <property type="project" value="InterPro"/>
</dbReference>
<keyword evidence="14" id="KW-0862">Zinc</keyword>
<keyword evidence="18" id="KW-0325">Glycoprotein</keyword>
<evidence type="ECO:0000256" key="12">
    <source>
        <dbReference type="ARBA" id="ARBA00022801"/>
    </source>
</evidence>
<evidence type="ECO:0000256" key="14">
    <source>
        <dbReference type="ARBA" id="ARBA00022833"/>
    </source>
</evidence>
<keyword evidence="12" id="KW-0378">Hydrolase</keyword>
<sequence length="100" mass="11170">LGLRPKRTLRLVLWTAEEQGGVGAKQYYQLHKENISNFDIVMESDEGTFNPSGLGFTGSAKARDIVKQIMTLLQPINVTDVYDYADGTDIDYWMQDGVPG</sequence>
<keyword evidence="15" id="KW-0333">Golgi apparatus</keyword>
<keyword evidence="9" id="KW-0645">Protease</keyword>
<reference evidence="23 24" key="1">
    <citation type="submission" date="2014-04" db="EMBL/GenBank/DDBJ databases">
        <title>Genome evolution of avian class.</title>
        <authorList>
            <person name="Zhang G."/>
            <person name="Li C."/>
        </authorList>
    </citation>
    <scope>NUCLEOTIDE SEQUENCE [LARGE SCALE GENOMIC DNA]</scope>
    <source>
        <strain evidence="23">BGI_N325</strain>
    </source>
</reference>
<evidence type="ECO:0000259" key="22">
    <source>
        <dbReference type="Pfam" id="PF04389"/>
    </source>
</evidence>
<dbReference type="InterPro" id="IPR007484">
    <property type="entry name" value="Peptidase_M28"/>
</dbReference>
<evidence type="ECO:0000256" key="6">
    <source>
        <dbReference type="ARBA" id="ARBA00014116"/>
    </source>
</evidence>
<evidence type="ECO:0000256" key="9">
    <source>
        <dbReference type="ARBA" id="ARBA00022670"/>
    </source>
</evidence>
<gene>
    <name evidence="23" type="ORF">N325_10377</name>
</gene>
<protein>
    <recommendedName>
        <fullName evidence="6">Carboxypeptidase Q</fullName>
    </recommendedName>
    <alternativeName>
        <fullName evidence="21">Plasma glutamate carboxypeptidase</fullName>
    </alternativeName>
</protein>
<comment type="similarity">
    <text evidence="5">Belongs to the peptidase M28 family.</text>
</comment>
<dbReference type="Pfam" id="PF04389">
    <property type="entry name" value="Peptidase_M28"/>
    <property type="match status" value="1"/>
</dbReference>
<dbReference type="EMBL" id="KK547619">
    <property type="protein sequence ID" value="KFP32810.1"/>
    <property type="molecule type" value="Genomic_DNA"/>
</dbReference>
<comment type="subcellular location">
    <subcellularLocation>
        <location evidence="1">Endoplasmic reticulum</location>
    </subcellularLocation>
    <subcellularLocation>
        <location evidence="3">Golgi apparatus</location>
    </subcellularLocation>
    <subcellularLocation>
        <location evidence="2">Lysosome</location>
    </subcellularLocation>
    <subcellularLocation>
        <location evidence="4">Secreted</location>
    </subcellularLocation>
</comment>
<evidence type="ECO:0000256" key="4">
    <source>
        <dbReference type="ARBA" id="ARBA00004613"/>
    </source>
</evidence>
<evidence type="ECO:0000256" key="13">
    <source>
        <dbReference type="ARBA" id="ARBA00022824"/>
    </source>
</evidence>